<feature type="active site" evidence="4">
    <location>
        <position position="281"/>
    </location>
</feature>
<comment type="similarity">
    <text evidence="1 3">Belongs to the aldehyde dehydrogenase family.</text>
</comment>
<dbReference type="STRING" id="363870.NG54_06730"/>
<dbReference type="GO" id="GO:0004777">
    <property type="term" value="F:succinate-semialdehyde dehydrogenase (NAD+) activity"/>
    <property type="evidence" value="ECO:0007669"/>
    <property type="project" value="TreeGrafter"/>
</dbReference>
<dbReference type="InterPro" id="IPR016162">
    <property type="entry name" value="Ald_DH_N"/>
</dbReference>
<dbReference type="CDD" id="cd07103">
    <property type="entry name" value="ALDH_F5_SSADH_GabD"/>
    <property type="match status" value="1"/>
</dbReference>
<proteinExistence type="inferred from homology"/>
<dbReference type="InterPro" id="IPR012394">
    <property type="entry name" value="Aldehyde_DH_NAD(P)"/>
</dbReference>
<gene>
    <name evidence="6" type="primary">gabD</name>
    <name evidence="7" type="ORF">G4D61_15010</name>
    <name evidence="6" type="ORF">NG54_06730</name>
</gene>
<dbReference type="InterPro" id="IPR016163">
    <property type="entry name" value="Ald_DH_C"/>
</dbReference>
<dbReference type="FunFam" id="3.40.605.10:FF:000005">
    <property type="entry name" value="Succinate-semialdehyde dehydrogenase I"/>
    <property type="match status" value="1"/>
</dbReference>
<evidence type="ECO:0000256" key="3">
    <source>
        <dbReference type="PIRNR" id="PIRNR036492"/>
    </source>
</evidence>
<dbReference type="InterPro" id="IPR010102">
    <property type="entry name" value="Succ_semiAld_DH"/>
</dbReference>
<dbReference type="PANTHER" id="PTHR43353:SF5">
    <property type="entry name" value="SUCCINATE-SEMIALDEHYDE DEHYDROGENASE, MITOCHONDRIAL"/>
    <property type="match status" value="1"/>
</dbReference>
<organism evidence="6 8">
    <name type="scientific">Heyndrickxia ginsengihumi</name>
    <dbReference type="NCBI Taxonomy" id="363870"/>
    <lineage>
        <taxon>Bacteria</taxon>
        <taxon>Bacillati</taxon>
        <taxon>Bacillota</taxon>
        <taxon>Bacilli</taxon>
        <taxon>Bacillales</taxon>
        <taxon>Bacillaceae</taxon>
        <taxon>Heyndrickxia</taxon>
    </lineage>
</organism>
<dbReference type="FunFam" id="3.40.309.10:FF:000004">
    <property type="entry name" value="Succinate-semialdehyde dehydrogenase I"/>
    <property type="match status" value="1"/>
</dbReference>
<dbReference type="Proteomes" id="UP000476934">
    <property type="component" value="Unassembled WGS sequence"/>
</dbReference>
<evidence type="ECO:0000259" key="5">
    <source>
        <dbReference type="Pfam" id="PF00171"/>
    </source>
</evidence>
<reference evidence="6 8" key="1">
    <citation type="submission" date="2014-10" db="EMBL/GenBank/DDBJ databases">
        <title>Draft genome of phytase producing Bacillus ginsengihumi strain M2.11.</title>
        <authorList>
            <person name="Toymentseva A."/>
            <person name="Boulygina E.A."/>
            <person name="Kazakov S.V."/>
            <person name="Kayumov I."/>
            <person name="Suleimanova A.D."/>
            <person name="Mardanova A.M."/>
            <person name="Maria S.N."/>
            <person name="Sergey M.Y."/>
            <person name="Sharipova M.R."/>
        </authorList>
    </citation>
    <scope>NUCLEOTIDE SEQUENCE [LARGE SCALE GENOMIC DNA]</scope>
    <source>
        <strain evidence="6 8">M2.11</strain>
    </source>
</reference>
<dbReference type="EMBL" id="JRUN01000015">
    <property type="protein sequence ID" value="KHD85836.1"/>
    <property type="molecule type" value="Genomic_DNA"/>
</dbReference>
<feature type="domain" description="Aldehyde dehydrogenase" evidence="5">
    <location>
        <begin position="12"/>
        <end position="471"/>
    </location>
</feature>
<evidence type="ECO:0000313" key="8">
    <source>
        <dbReference type="Proteomes" id="UP000030588"/>
    </source>
</evidence>
<evidence type="ECO:0000313" key="7">
    <source>
        <dbReference type="EMBL" id="NEY21256.1"/>
    </source>
</evidence>
<dbReference type="AlphaFoldDB" id="A0A0A6VE41"/>
<name>A0A0A6VE41_9BACI</name>
<dbReference type="SUPFAM" id="SSF53720">
    <property type="entry name" value="ALDH-like"/>
    <property type="match status" value="1"/>
</dbReference>
<dbReference type="OrthoDB" id="9762913at2"/>
<dbReference type="FunFam" id="3.40.605.10:FF:000026">
    <property type="entry name" value="Aldehyde dehydrogenase, putative"/>
    <property type="match status" value="1"/>
</dbReference>
<evidence type="ECO:0000313" key="9">
    <source>
        <dbReference type="Proteomes" id="UP000476934"/>
    </source>
</evidence>
<protein>
    <recommendedName>
        <fullName evidence="3">Aldehyde dehydrogenase</fullName>
    </recommendedName>
</protein>
<keyword evidence="2 3" id="KW-0560">Oxidoreductase</keyword>
<dbReference type="InterPro" id="IPR050740">
    <property type="entry name" value="Aldehyde_DH_Superfamily"/>
</dbReference>
<comment type="caution">
    <text evidence="6">The sequence shown here is derived from an EMBL/GenBank/DDBJ whole genome shotgun (WGS) entry which is preliminary data.</text>
</comment>
<reference evidence="7" key="2">
    <citation type="submission" date="2020-02" db="EMBL/GenBank/DDBJ databases">
        <authorList>
            <person name="Feng H."/>
        </authorList>
    </citation>
    <scope>NUCLEOTIDE SEQUENCE [LARGE SCALE GENOMIC DNA]</scope>
    <source>
        <strain evidence="7">Gsoil 114</strain>
    </source>
</reference>
<dbReference type="PROSITE" id="PS00070">
    <property type="entry name" value="ALDEHYDE_DEHYDR_CYS"/>
    <property type="match status" value="1"/>
</dbReference>
<dbReference type="EMBL" id="JAAIWK010000029">
    <property type="protein sequence ID" value="NEY21256.1"/>
    <property type="molecule type" value="Genomic_DNA"/>
</dbReference>
<evidence type="ECO:0000313" key="6">
    <source>
        <dbReference type="EMBL" id="KHD85836.1"/>
    </source>
</evidence>
<dbReference type="GO" id="GO:0009450">
    <property type="term" value="P:gamma-aminobutyric acid catabolic process"/>
    <property type="evidence" value="ECO:0007669"/>
    <property type="project" value="InterPro"/>
</dbReference>
<dbReference type="InterPro" id="IPR015590">
    <property type="entry name" value="Aldehyde_DH_dom"/>
</dbReference>
<dbReference type="InterPro" id="IPR016160">
    <property type="entry name" value="Ald_DH_CS_CYS"/>
</dbReference>
<sequence>MDTQLAYINGEWIGKNLSVFPVINPATGEEIANVPNCSATEAKQSVDAAYAAFPDWSKKTAEERATLLLKWYQLIDDHKEEIGELMTREQGKPLKEAIGEVGYGNSFISWYAEEGKRIYGETIPASAQNKRIIVLKQPVGVIAAITPWNFPVAMITRKVAPALASGCTVVVKPAEQTPLTALKLVELAEKAGIPKGVINMITGNAEEIGKTWLEDDRVRKITFTGSTEVGKILMRGAANTVKKVSLELGGHAPLIVFEDADIDTAVSQAIASKFRNAGQTCVCANRLYVHQSIAQTFAEKYAEAVKNLKVGNGLDAETDIGPLIDSRAVEKVENQLQDAVSKGAEIKTGGKKISLGDGFFFEPTVLTNVKEEMLCMNEETFGPLAPISTFESDEEVIARANNTPYGLAAYIFTENINRAFKVSEKLEYGIVGLNDGLPSVAQAPFGGFKQSGLGREGGHHGIEEYLETKFISIALK</sequence>
<dbReference type="RefSeq" id="WP_035353998.1">
    <property type="nucleotide sequence ID" value="NZ_JAAIWK010000029.1"/>
</dbReference>
<keyword evidence="9" id="KW-1185">Reference proteome</keyword>
<dbReference type="Gene3D" id="3.40.605.10">
    <property type="entry name" value="Aldehyde Dehydrogenase, Chain A, domain 1"/>
    <property type="match status" value="1"/>
</dbReference>
<dbReference type="Gene3D" id="3.40.309.10">
    <property type="entry name" value="Aldehyde Dehydrogenase, Chain A, domain 2"/>
    <property type="match status" value="1"/>
</dbReference>
<feature type="active site" evidence="4">
    <location>
        <position position="247"/>
    </location>
</feature>
<dbReference type="PIRSF" id="PIRSF036492">
    <property type="entry name" value="ALDH"/>
    <property type="match status" value="1"/>
</dbReference>
<evidence type="ECO:0000256" key="2">
    <source>
        <dbReference type="ARBA" id="ARBA00023002"/>
    </source>
</evidence>
<dbReference type="NCBIfam" id="TIGR01780">
    <property type="entry name" value="SSADH"/>
    <property type="match status" value="1"/>
</dbReference>
<dbReference type="InterPro" id="IPR016161">
    <property type="entry name" value="Ald_DH/histidinol_DH"/>
</dbReference>
<dbReference type="Pfam" id="PF00171">
    <property type="entry name" value="Aldedh"/>
    <property type="match status" value="1"/>
</dbReference>
<dbReference type="Proteomes" id="UP000030588">
    <property type="component" value="Unassembled WGS sequence"/>
</dbReference>
<evidence type="ECO:0000256" key="1">
    <source>
        <dbReference type="ARBA" id="ARBA00009986"/>
    </source>
</evidence>
<dbReference type="GO" id="GO:0006081">
    <property type="term" value="P:aldehyde metabolic process"/>
    <property type="evidence" value="ECO:0007669"/>
    <property type="project" value="InterPro"/>
</dbReference>
<accession>A0A0A6VE41</accession>
<dbReference type="PANTHER" id="PTHR43353">
    <property type="entry name" value="SUCCINATE-SEMIALDEHYDE DEHYDROGENASE, MITOCHONDRIAL"/>
    <property type="match status" value="1"/>
</dbReference>
<evidence type="ECO:0000256" key="4">
    <source>
        <dbReference type="PIRSR" id="PIRSR036492-1"/>
    </source>
</evidence>
<reference evidence="7 9" key="3">
    <citation type="submission" date="2020-03" db="EMBL/GenBank/DDBJ databases">
        <title>Bacillus aquiflavi sp. nov., isolated from yellow water of strong flavor Chinese baijiu in Yibin region of China.</title>
        <authorList>
            <person name="Xie J."/>
        </authorList>
    </citation>
    <scope>NUCLEOTIDE SEQUENCE [LARGE SCALE GENOMIC DNA]</scope>
    <source>
        <strain evidence="7 9">Gsoil 114</strain>
    </source>
</reference>